<gene>
    <name evidence="5" type="ORF">g.10917</name>
    <name evidence="6" type="ORF">g.10918</name>
</gene>
<feature type="compositionally biased region" description="Basic residues" evidence="3">
    <location>
        <begin position="469"/>
        <end position="484"/>
    </location>
</feature>
<dbReference type="EMBL" id="GEBQ01004519">
    <property type="protein sequence ID" value="JAT35458.1"/>
    <property type="molecule type" value="Transcribed_RNA"/>
</dbReference>
<dbReference type="GO" id="GO:0005681">
    <property type="term" value="C:spliceosomal complex"/>
    <property type="evidence" value="ECO:0007669"/>
    <property type="project" value="TreeGrafter"/>
</dbReference>
<evidence type="ECO:0000259" key="4">
    <source>
        <dbReference type="PROSITE" id="PS50174"/>
    </source>
</evidence>
<dbReference type="InterPro" id="IPR026822">
    <property type="entry name" value="Spp2/MOS2_G-patch"/>
</dbReference>
<dbReference type="AlphaFoldDB" id="A0A1B6MA96"/>
<keyword evidence="2" id="KW-0539">Nucleus</keyword>
<dbReference type="GO" id="GO:0003676">
    <property type="term" value="F:nucleic acid binding"/>
    <property type="evidence" value="ECO:0007669"/>
    <property type="project" value="InterPro"/>
</dbReference>
<accession>A0A1B6MA96</accession>
<evidence type="ECO:0000256" key="1">
    <source>
        <dbReference type="ARBA" id="ARBA00004123"/>
    </source>
</evidence>
<protein>
    <recommendedName>
        <fullName evidence="4">G-patch domain-containing protein</fullName>
    </recommendedName>
</protein>
<feature type="compositionally biased region" description="Basic and acidic residues" evidence="3">
    <location>
        <begin position="321"/>
        <end position="347"/>
    </location>
</feature>
<dbReference type="PANTHER" id="PTHR15818">
    <property type="entry name" value="G PATCH AND KOW-CONTAINING"/>
    <property type="match status" value="1"/>
</dbReference>
<dbReference type="CDD" id="cd13152">
    <property type="entry name" value="KOW_GPKOW_A"/>
    <property type="match status" value="1"/>
</dbReference>
<evidence type="ECO:0000313" key="5">
    <source>
        <dbReference type="EMBL" id="JAT32852.1"/>
    </source>
</evidence>
<organism evidence="5">
    <name type="scientific">Graphocephala atropunctata</name>
    <dbReference type="NCBI Taxonomy" id="36148"/>
    <lineage>
        <taxon>Eukaryota</taxon>
        <taxon>Metazoa</taxon>
        <taxon>Ecdysozoa</taxon>
        <taxon>Arthropoda</taxon>
        <taxon>Hexapoda</taxon>
        <taxon>Insecta</taxon>
        <taxon>Pterygota</taxon>
        <taxon>Neoptera</taxon>
        <taxon>Paraneoptera</taxon>
        <taxon>Hemiptera</taxon>
        <taxon>Auchenorrhyncha</taxon>
        <taxon>Membracoidea</taxon>
        <taxon>Cicadellidae</taxon>
        <taxon>Cicadellinae</taxon>
        <taxon>Cicadellini</taxon>
        <taxon>Graphocephala</taxon>
    </lineage>
</organism>
<feature type="compositionally biased region" description="Low complexity" evidence="3">
    <location>
        <begin position="485"/>
        <end position="498"/>
    </location>
</feature>
<dbReference type="InterPro" id="IPR000467">
    <property type="entry name" value="G_patch_dom"/>
</dbReference>
<feature type="compositionally biased region" description="Polar residues" evidence="3">
    <location>
        <begin position="363"/>
        <end position="383"/>
    </location>
</feature>
<reference evidence="5" key="1">
    <citation type="submission" date="2015-11" db="EMBL/GenBank/DDBJ databases">
        <title>De novo transcriptome assembly of four potential Pierce s Disease insect vectors from Arizona vineyards.</title>
        <authorList>
            <person name="Tassone E.E."/>
        </authorList>
    </citation>
    <scope>NUCLEOTIDE SEQUENCE</scope>
</reference>
<dbReference type="Pfam" id="PF12656">
    <property type="entry name" value="G-patch_2"/>
    <property type="match status" value="1"/>
</dbReference>
<name>A0A1B6MA96_9HEMI</name>
<feature type="compositionally biased region" description="Basic and acidic residues" evidence="3">
    <location>
        <begin position="384"/>
        <end position="394"/>
    </location>
</feature>
<comment type="subcellular location">
    <subcellularLocation>
        <location evidence="1">Nucleus</location>
    </subcellularLocation>
</comment>
<feature type="compositionally biased region" description="Basic residues" evidence="3">
    <location>
        <begin position="502"/>
        <end position="540"/>
    </location>
</feature>
<feature type="compositionally biased region" description="Low complexity" evidence="3">
    <location>
        <begin position="455"/>
        <end position="468"/>
    </location>
</feature>
<proteinExistence type="predicted"/>
<feature type="compositionally biased region" description="Basic and acidic residues" evidence="3">
    <location>
        <begin position="435"/>
        <end position="448"/>
    </location>
</feature>
<dbReference type="InterPro" id="IPR041993">
    <property type="entry name" value="GPKOW_KOW1"/>
</dbReference>
<dbReference type="EMBL" id="GEBQ01007125">
    <property type="protein sequence ID" value="JAT32852.1"/>
    <property type="molecule type" value="Transcribed_RNA"/>
</dbReference>
<feature type="region of interest" description="Disordered" evidence="3">
    <location>
        <begin position="321"/>
        <end position="540"/>
    </location>
</feature>
<dbReference type="SMART" id="SM00443">
    <property type="entry name" value="G_patch"/>
    <property type="match status" value="1"/>
</dbReference>
<dbReference type="GO" id="GO:0000398">
    <property type="term" value="P:mRNA splicing, via spliceosome"/>
    <property type="evidence" value="ECO:0007669"/>
    <property type="project" value="InterPro"/>
</dbReference>
<evidence type="ECO:0000256" key="3">
    <source>
        <dbReference type="SAM" id="MobiDB-lite"/>
    </source>
</evidence>
<sequence>MGEEVKKISFGFSKFSKKATIVSSQLNEAKPPKSDIELIDCIEGKSIKLKEPLKCEPNILVIPLKKLTEDASVRQHVDSKTILEDIDGTSRSQVNNIGKQDTNNLGSEPSLSNQINEATIASNDMAISTNLACKKLTLDEIAAKEIIEELNSKKNDGEARIFTVPLTSNPPTGESESTLDDYDSIPVNAFGMAMLRGMGWAPGKGIGKNEKSVSVKLPTVRPKGMGLGADKAIKEASNNRNIDENLKMAKGSYIRVVAGTHKDSYGQIEGFDDESGRLIVKLALKNVAVSLNEFMVVLVDKTEFIKNSKVINVAKYEQYKDDESKKIPNPKQLEKTASKQSIQDERSVTTSKFNRSKHDKPKQNSSLSESEASDGESTATADKTFSRDAMERPSKSVSKIDSGSEDNNLRNRHSRSLSIGNTSHSTDRNVISKKTGGDNSHRSVERSTNRHRYNSESSGTTSSTNHSSSNKRNKKKDHKKKLRYRSSSSDRSTSSGCYSRKEKSRTKRKKPSSHKYKSRSRSRSPRKKSSHNKHKKSSYK</sequence>
<dbReference type="PANTHER" id="PTHR15818:SF2">
    <property type="entry name" value="G-PATCH DOMAIN AND KOW MOTIFS-CONTAINING PROTEIN"/>
    <property type="match status" value="1"/>
</dbReference>
<feature type="domain" description="G-patch" evidence="4">
    <location>
        <begin position="187"/>
        <end position="218"/>
    </location>
</feature>
<dbReference type="PROSITE" id="PS50174">
    <property type="entry name" value="G_PATCH"/>
    <property type="match status" value="1"/>
</dbReference>
<dbReference type="InterPro" id="IPR045166">
    <property type="entry name" value="Spp2-like"/>
</dbReference>
<evidence type="ECO:0000313" key="6">
    <source>
        <dbReference type="EMBL" id="JAT35458.1"/>
    </source>
</evidence>
<evidence type="ECO:0000256" key="2">
    <source>
        <dbReference type="ARBA" id="ARBA00023242"/>
    </source>
</evidence>